<comment type="caution">
    <text evidence="1">The sequence shown here is derived from an EMBL/GenBank/DDBJ whole genome shotgun (WGS) entry which is preliminary data.</text>
</comment>
<evidence type="ECO:0000313" key="2">
    <source>
        <dbReference type="Proteomes" id="UP001378956"/>
    </source>
</evidence>
<keyword evidence="2" id="KW-1185">Reference proteome</keyword>
<name>A0ABU8NID0_9SPHI</name>
<evidence type="ECO:0000313" key="1">
    <source>
        <dbReference type="EMBL" id="MEJ2901629.1"/>
    </source>
</evidence>
<protein>
    <submittedName>
        <fullName evidence="1">Uncharacterized protein</fullName>
    </submittedName>
</protein>
<accession>A0ABU8NID0</accession>
<reference evidence="1 2" key="1">
    <citation type="submission" date="2024-03" db="EMBL/GenBank/DDBJ databases">
        <title>Sequence of Lycoming College Course Isolates.</title>
        <authorList>
            <person name="Plotts O."/>
            <person name="Newman J."/>
        </authorList>
    </citation>
    <scope>NUCLEOTIDE SEQUENCE [LARGE SCALE GENOMIC DNA]</scope>
    <source>
        <strain evidence="1 2">CJB-3</strain>
    </source>
</reference>
<dbReference type="RefSeq" id="WP_337715391.1">
    <property type="nucleotide sequence ID" value="NZ_JBBEUB010000001.1"/>
</dbReference>
<sequence length="140" mass="15788">MKISMAYNPELTTWKIDEVALFMGRNDCNMGYGMGLTAPDPKNPTYSYFTVMPRYSVNNEFNGDVMICETKSCFQINNSGVIPGFDFLYALVARSTRDIHEIFNLKSKGTHVNHHSVPELDAKQVYSVISQAIKLAYSQS</sequence>
<gene>
    <name evidence="1" type="ORF">WAE58_04310</name>
</gene>
<proteinExistence type="predicted"/>
<dbReference type="EMBL" id="JBBEUB010000001">
    <property type="protein sequence ID" value="MEJ2901629.1"/>
    <property type="molecule type" value="Genomic_DNA"/>
</dbReference>
<dbReference type="Proteomes" id="UP001378956">
    <property type="component" value="Unassembled WGS sequence"/>
</dbReference>
<organism evidence="1 2">
    <name type="scientific">Pedobacter panaciterrae</name>
    <dbReference type="NCBI Taxonomy" id="363849"/>
    <lineage>
        <taxon>Bacteria</taxon>
        <taxon>Pseudomonadati</taxon>
        <taxon>Bacteroidota</taxon>
        <taxon>Sphingobacteriia</taxon>
        <taxon>Sphingobacteriales</taxon>
        <taxon>Sphingobacteriaceae</taxon>
        <taxon>Pedobacter</taxon>
    </lineage>
</organism>